<dbReference type="EMBL" id="OZ075121">
    <property type="protein sequence ID" value="CAL4897544.1"/>
    <property type="molecule type" value="Genomic_DNA"/>
</dbReference>
<reference evidence="3" key="1">
    <citation type="submission" date="2024-06" db="EMBL/GenBank/DDBJ databases">
        <authorList>
            <person name="Ryan C."/>
        </authorList>
    </citation>
    <scope>NUCLEOTIDE SEQUENCE [LARGE SCALE GENOMIC DNA]</scope>
</reference>
<sequence>MHDDAAPPLGEANYGVLPGDVLYDILLLLPANELDLPPPPRLPVMAIAHDNGTRQRRCSARRCCFQLRRHAARGCSLRHGVLYDVLLRLPAKELCRLRLVCRSWRLLTSDPLFARAHLSRHPPHAVVLRYDRNEVHVIDLRGSVIKRIPIGRGPGEVLSTHGDLACVSHGWGLAYVFNLSTGAMVADVDIESRSKVNAEKPVCVLGHVPATGEYKLLCIQDRSRMSYNNGGFVTSCEVMTLQRWRKRPPPPALLSSWSVAVVAGVAYFLLPPPKVGEAEPDDIAMFDMAAEEWKPTTIQGPSSSIILETSSTVCRRKQFGLATLNERLVTVYCNLHEWSTQLWLLVDMEESLWTKIYTLQGTQFWDVVNFCFHYPLTVFDDGRILVWENRTGAIRAYDPRTGAWADLATVSGHVVMHHGSLLCPNLWGC</sequence>
<name>A0ABC8VVY0_9POAL</name>
<dbReference type="PANTHER" id="PTHR31111">
    <property type="entry name" value="BNAA05G37150D PROTEIN-RELATED"/>
    <property type="match status" value="1"/>
</dbReference>
<dbReference type="Pfam" id="PF12937">
    <property type="entry name" value="F-box-like"/>
    <property type="match status" value="1"/>
</dbReference>
<dbReference type="Gene3D" id="1.20.1280.50">
    <property type="match status" value="1"/>
</dbReference>
<dbReference type="InterPro" id="IPR011047">
    <property type="entry name" value="Quinoprotein_ADH-like_sf"/>
</dbReference>
<dbReference type="SUPFAM" id="SSF50998">
    <property type="entry name" value="Quinoprotein alcohol dehydrogenase-like"/>
    <property type="match status" value="1"/>
</dbReference>
<dbReference type="InterPro" id="IPR017451">
    <property type="entry name" value="F-box-assoc_interact_dom"/>
</dbReference>
<proteinExistence type="predicted"/>
<dbReference type="SUPFAM" id="SSF81383">
    <property type="entry name" value="F-box domain"/>
    <property type="match status" value="1"/>
</dbReference>
<dbReference type="InterPro" id="IPR013187">
    <property type="entry name" value="F-box-assoc_dom_typ3"/>
</dbReference>
<dbReference type="InterPro" id="IPR015915">
    <property type="entry name" value="Kelch-typ_b-propeller"/>
</dbReference>
<evidence type="ECO:0000259" key="1">
    <source>
        <dbReference type="SMART" id="SM00256"/>
    </source>
</evidence>
<dbReference type="InterPro" id="IPR036047">
    <property type="entry name" value="F-box-like_dom_sf"/>
</dbReference>
<feature type="domain" description="F-box" evidence="1">
    <location>
        <begin position="77"/>
        <end position="117"/>
    </location>
</feature>
<dbReference type="Gene3D" id="2.120.10.80">
    <property type="entry name" value="Kelch-type beta propeller"/>
    <property type="match status" value="1"/>
</dbReference>
<organism evidence="2 3">
    <name type="scientific">Urochloa decumbens</name>
    <dbReference type="NCBI Taxonomy" id="240449"/>
    <lineage>
        <taxon>Eukaryota</taxon>
        <taxon>Viridiplantae</taxon>
        <taxon>Streptophyta</taxon>
        <taxon>Embryophyta</taxon>
        <taxon>Tracheophyta</taxon>
        <taxon>Spermatophyta</taxon>
        <taxon>Magnoliopsida</taxon>
        <taxon>Liliopsida</taxon>
        <taxon>Poales</taxon>
        <taxon>Poaceae</taxon>
        <taxon>PACMAD clade</taxon>
        <taxon>Panicoideae</taxon>
        <taxon>Panicodae</taxon>
        <taxon>Paniceae</taxon>
        <taxon>Melinidinae</taxon>
        <taxon>Urochloa</taxon>
    </lineage>
</organism>
<dbReference type="InterPro" id="IPR001810">
    <property type="entry name" value="F-box_dom"/>
</dbReference>
<evidence type="ECO:0000313" key="3">
    <source>
        <dbReference type="Proteomes" id="UP001497457"/>
    </source>
</evidence>
<protein>
    <recommendedName>
        <fullName evidence="1">F-box domain-containing protein</fullName>
    </recommendedName>
</protein>
<keyword evidence="3" id="KW-1185">Reference proteome</keyword>
<dbReference type="AlphaFoldDB" id="A0ABC8VVY0"/>
<dbReference type="NCBIfam" id="TIGR01640">
    <property type="entry name" value="F_box_assoc_1"/>
    <property type="match status" value="1"/>
</dbReference>
<dbReference type="Proteomes" id="UP001497457">
    <property type="component" value="Chromosome 11b"/>
</dbReference>
<dbReference type="SMART" id="SM00256">
    <property type="entry name" value="FBOX"/>
    <property type="match status" value="1"/>
</dbReference>
<dbReference type="PANTHER" id="PTHR31111:SF133">
    <property type="entry name" value="OS07G0196600 PROTEIN"/>
    <property type="match status" value="1"/>
</dbReference>
<dbReference type="Pfam" id="PF08268">
    <property type="entry name" value="FBA_3"/>
    <property type="match status" value="1"/>
</dbReference>
<evidence type="ECO:0000313" key="2">
    <source>
        <dbReference type="EMBL" id="CAL4897544.1"/>
    </source>
</evidence>
<gene>
    <name evidence="2" type="ORF">URODEC1_LOCUS7312</name>
</gene>
<reference evidence="2 3" key="2">
    <citation type="submission" date="2024-10" db="EMBL/GenBank/DDBJ databases">
        <authorList>
            <person name="Ryan C."/>
        </authorList>
    </citation>
    <scope>NUCLEOTIDE SEQUENCE [LARGE SCALE GENOMIC DNA]</scope>
</reference>
<accession>A0ABC8VVY0</accession>